<evidence type="ECO:0000313" key="2">
    <source>
        <dbReference type="Proteomes" id="UP000242791"/>
    </source>
</evidence>
<organism evidence="1 2">
    <name type="scientific">Blastomyces percursus</name>
    <dbReference type="NCBI Taxonomy" id="1658174"/>
    <lineage>
        <taxon>Eukaryota</taxon>
        <taxon>Fungi</taxon>
        <taxon>Dikarya</taxon>
        <taxon>Ascomycota</taxon>
        <taxon>Pezizomycotina</taxon>
        <taxon>Eurotiomycetes</taxon>
        <taxon>Eurotiomycetidae</taxon>
        <taxon>Onygenales</taxon>
        <taxon>Ajellomycetaceae</taxon>
        <taxon>Blastomyces</taxon>
    </lineage>
</organism>
<dbReference type="AlphaFoldDB" id="A0A1J9PB87"/>
<dbReference type="EMBL" id="LGTZ01002443">
    <property type="protein sequence ID" value="OJD13817.1"/>
    <property type="molecule type" value="Genomic_DNA"/>
</dbReference>
<dbReference type="VEuPathDB" id="FungiDB:ACJ73_09160"/>
<evidence type="ECO:0000313" key="1">
    <source>
        <dbReference type="EMBL" id="OJD13817.1"/>
    </source>
</evidence>
<comment type="caution">
    <text evidence="1">The sequence shown here is derived from an EMBL/GenBank/DDBJ whole genome shotgun (WGS) entry which is preliminary data.</text>
</comment>
<accession>A0A1J9PB87</accession>
<protein>
    <submittedName>
        <fullName evidence="1">Uncharacterized protein</fullName>
    </submittedName>
</protein>
<sequence>MGENAISSGACMRWTALRLYIYEWARQQPRMAKADRYQQPNDGSRIDAWGARARRGSWAI</sequence>
<dbReference type="Proteomes" id="UP000242791">
    <property type="component" value="Unassembled WGS sequence"/>
</dbReference>
<keyword evidence="2" id="KW-1185">Reference proteome</keyword>
<name>A0A1J9PB87_9EURO</name>
<gene>
    <name evidence="1" type="ORF">ACJ73_09160</name>
</gene>
<proteinExistence type="predicted"/>
<reference evidence="1 2" key="1">
    <citation type="submission" date="2015-08" db="EMBL/GenBank/DDBJ databases">
        <title>Emmonsia species relationships and genome sequence.</title>
        <authorList>
            <person name="Cuomo C.A."/>
            <person name="Schwartz I.S."/>
            <person name="Kenyon C."/>
            <person name="De Hoog G.S."/>
            <person name="Govender N.P."/>
            <person name="Botha A."/>
            <person name="Moreno L."/>
            <person name="De Vries M."/>
            <person name="Munoz J.F."/>
            <person name="Stielow J.B."/>
        </authorList>
    </citation>
    <scope>NUCLEOTIDE SEQUENCE [LARGE SCALE GENOMIC DNA]</scope>
    <source>
        <strain evidence="1 2">EI222</strain>
    </source>
</reference>
<dbReference type="OrthoDB" id="4716584at2759"/>